<dbReference type="InterPro" id="IPR014710">
    <property type="entry name" value="RmlC-like_jellyroll"/>
</dbReference>
<gene>
    <name evidence="2" type="ORF">UT34_C0001G0183</name>
</gene>
<reference evidence="2 3" key="1">
    <citation type="journal article" date="2015" name="Nature">
        <title>rRNA introns, odd ribosomes, and small enigmatic genomes across a large radiation of phyla.</title>
        <authorList>
            <person name="Brown C.T."/>
            <person name="Hug L.A."/>
            <person name="Thomas B.C."/>
            <person name="Sharon I."/>
            <person name="Castelle C.J."/>
            <person name="Singh A."/>
            <person name="Wilkins M.J."/>
            <person name="Williams K.H."/>
            <person name="Banfield J.F."/>
        </authorList>
    </citation>
    <scope>NUCLEOTIDE SEQUENCE [LARGE SCALE GENOMIC DNA]</scope>
</reference>
<sequence>MNIIKNKELGEFFRHSFKLMQSFEHGRRYYHTLTKEDNSPVVIRKNTDQITYVAEGSGTVYLDGKEQKIKAGETILIVSGTTIRFVASSEKLTLFHIHIPDTGRENDRQILEGKDFNYYKVK</sequence>
<dbReference type="SUPFAM" id="SSF51182">
    <property type="entry name" value="RmlC-like cupins"/>
    <property type="match status" value="1"/>
</dbReference>
<feature type="domain" description="Cupin type-2" evidence="1">
    <location>
        <begin position="46"/>
        <end position="91"/>
    </location>
</feature>
<comment type="caution">
    <text evidence="2">The sequence shown here is derived from an EMBL/GenBank/DDBJ whole genome shotgun (WGS) entry which is preliminary data.</text>
</comment>
<dbReference type="EMBL" id="LBWK01000001">
    <property type="protein sequence ID" value="KKR06143.1"/>
    <property type="molecule type" value="Genomic_DNA"/>
</dbReference>
<proteinExistence type="predicted"/>
<dbReference type="Proteomes" id="UP000034799">
    <property type="component" value="Unassembled WGS sequence"/>
</dbReference>
<organism evidence="2 3">
    <name type="scientific">candidate division WS6 bacterium GW2011_GWF2_39_15</name>
    <dbReference type="NCBI Taxonomy" id="1619100"/>
    <lineage>
        <taxon>Bacteria</taxon>
        <taxon>Candidatus Dojkabacteria</taxon>
    </lineage>
</organism>
<dbReference type="InterPro" id="IPR011051">
    <property type="entry name" value="RmlC_Cupin_sf"/>
</dbReference>
<dbReference type="Pfam" id="PF07883">
    <property type="entry name" value="Cupin_2"/>
    <property type="match status" value="1"/>
</dbReference>
<evidence type="ECO:0000313" key="2">
    <source>
        <dbReference type="EMBL" id="KKR06143.1"/>
    </source>
</evidence>
<evidence type="ECO:0000259" key="1">
    <source>
        <dbReference type="Pfam" id="PF07883"/>
    </source>
</evidence>
<dbReference type="STRING" id="1619100.UT34_C0001G0183"/>
<name>A0A0G0MSM8_9BACT</name>
<dbReference type="AlphaFoldDB" id="A0A0G0MSM8"/>
<accession>A0A0G0MSM8</accession>
<evidence type="ECO:0000313" key="3">
    <source>
        <dbReference type="Proteomes" id="UP000034799"/>
    </source>
</evidence>
<dbReference type="InterPro" id="IPR013096">
    <property type="entry name" value="Cupin_2"/>
</dbReference>
<protein>
    <recommendedName>
        <fullName evidence="1">Cupin type-2 domain-containing protein</fullName>
    </recommendedName>
</protein>
<dbReference type="Gene3D" id="2.60.120.10">
    <property type="entry name" value="Jelly Rolls"/>
    <property type="match status" value="1"/>
</dbReference>